<feature type="compositionally biased region" description="Low complexity" evidence="1">
    <location>
        <begin position="57"/>
        <end position="69"/>
    </location>
</feature>
<keyword evidence="4" id="KW-1185">Reference proteome</keyword>
<feature type="compositionally biased region" description="Polar residues" evidence="1">
    <location>
        <begin position="46"/>
        <end position="56"/>
    </location>
</feature>
<dbReference type="GeneID" id="24163771"/>
<dbReference type="AlphaFoldDB" id="A0A0D8JVP6"/>
<organism evidence="3 4">
    <name type="scientific">Coccidioides immitis (strain RS)</name>
    <name type="common">Valley fever fungus</name>
    <dbReference type="NCBI Taxonomy" id="246410"/>
    <lineage>
        <taxon>Eukaryota</taxon>
        <taxon>Fungi</taxon>
        <taxon>Dikarya</taxon>
        <taxon>Ascomycota</taxon>
        <taxon>Pezizomycotina</taxon>
        <taxon>Eurotiomycetes</taxon>
        <taxon>Eurotiomycetidae</taxon>
        <taxon>Onygenales</taxon>
        <taxon>Onygenaceae</taxon>
        <taxon>Coccidioides</taxon>
    </lineage>
</organism>
<dbReference type="KEGG" id="cim:CIMG_11556"/>
<dbReference type="InParanoid" id="A0A0D8JVP6"/>
<keyword evidence="2" id="KW-0472">Membrane</keyword>
<proteinExistence type="predicted"/>
<name>A0A0D8JVP6_COCIM</name>
<dbReference type="EMBL" id="GG704914">
    <property type="protein sequence ID" value="KJF61179.1"/>
    <property type="molecule type" value="Genomic_DNA"/>
</dbReference>
<feature type="transmembrane region" description="Helical" evidence="2">
    <location>
        <begin position="90"/>
        <end position="112"/>
    </location>
</feature>
<evidence type="ECO:0000313" key="4">
    <source>
        <dbReference type="Proteomes" id="UP000001261"/>
    </source>
</evidence>
<accession>A0A0D8JVP6</accession>
<sequence>MSEVRPSYQTYATSPIYQRTSTHPATTSDNVTDGIMLKEINLNSGAPEASTSAQNISDTSGSSTSTHTHPTQCRHVAAMKAIIAQQCCKWMIIWIMAVLVLIAIVLGGLAAARLIPPEKHRFSICEACGHG</sequence>
<protein>
    <submittedName>
        <fullName evidence="3">Uncharacterized protein</fullName>
    </submittedName>
</protein>
<evidence type="ECO:0000313" key="3">
    <source>
        <dbReference type="EMBL" id="KJF61179.1"/>
    </source>
</evidence>
<dbReference type="RefSeq" id="XP_012213923.1">
    <property type="nucleotide sequence ID" value="XM_012358500.1"/>
</dbReference>
<evidence type="ECO:0000256" key="1">
    <source>
        <dbReference type="SAM" id="MobiDB-lite"/>
    </source>
</evidence>
<gene>
    <name evidence="3" type="ORF">CIMG_11556</name>
</gene>
<dbReference type="Proteomes" id="UP000001261">
    <property type="component" value="Unassembled WGS sequence"/>
</dbReference>
<feature type="region of interest" description="Disordered" evidence="1">
    <location>
        <begin position="46"/>
        <end position="69"/>
    </location>
</feature>
<dbReference type="VEuPathDB" id="FungiDB:CIMG_11556"/>
<keyword evidence="2" id="KW-1133">Transmembrane helix</keyword>
<keyword evidence="2" id="KW-0812">Transmembrane</keyword>
<evidence type="ECO:0000256" key="2">
    <source>
        <dbReference type="SAM" id="Phobius"/>
    </source>
</evidence>
<dbReference type="OMA" id="FSICEAC"/>
<reference evidence="4" key="1">
    <citation type="journal article" date="2009" name="Genome Res.">
        <title>Comparative genomic analyses of the human fungal pathogens Coccidioides and their relatives.</title>
        <authorList>
            <person name="Sharpton T.J."/>
            <person name="Stajich J.E."/>
            <person name="Rounsley S.D."/>
            <person name="Gardner M.J."/>
            <person name="Wortman J.R."/>
            <person name="Jordar V.S."/>
            <person name="Maiti R."/>
            <person name="Kodira C.D."/>
            <person name="Neafsey D.E."/>
            <person name="Zeng Q."/>
            <person name="Hung C.-Y."/>
            <person name="McMahan C."/>
            <person name="Muszewska A."/>
            <person name="Grynberg M."/>
            <person name="Mandel M.A."/>
            <person name="Kellner E.M."/>
            <person name="Barker B.M."/>
            <person name="Galgiani J.N."/>
            <person name="Orbach M.J."/>
            <person name="Kirkland T.N."/>
            <person name="Cole G.T."/>
            <person name="Henn M.R."/>
            <person name="Birren B.W."/>
            <person name="Taylor J.W."/>
        </authorList>
    </citation>
    <scope>NUCLEOTIDE SEQUENCE [LARGE SCALE GENOMIC DNA]</scope>
    <source>
        <strain evidence="4">RS</strain>
    </source>
</reference>
<reference evidence="4" key="2">
    <citation type="journal article" date="2010" name="Genome Res.">
        <title>Population genomic sequencing of Coccidioides fungi reveals recent hybridization and transposon control.</title>
        <authorList>
            <person name="Neafsey D.E."/>
            <person name="Barker B.M."/>
            <person name="Sharpton T.J."/>
            <person name="Stajich J.E."/>
            <person name="Park D.J."/>
            <person name="Whiston E."/>
            <person name="Hung C.-Y."/>
            <person name="McMahan C."/>
            <person name="White J."/>
            <person name="Sykes S."/>
            <person name="Heiman D."/>
            <person name="Young S."/>
            <person name="Zeng Q."/>
            <person name="Abouelleil A."/>
            <person name="Aftuck L."/>
            <person name="Bessette D."/>
            <person name="Brown A."/>
            <person name="FitzGerald M."/>
            <person name="Lui A."/>
            <person name="Macdonald J.P."/>
            <person name="Priest M."/>
            <person name="Orbach M.J."/>
            <person name="Galgiani J.N."/>
            <person name="Kirkland T.N."/>
            <person name="Cole G.T."/>
            <person name="Birren B.W."/>
            <person name="Henn M.R."/>
            <person name="Taylor J.W."/>
            <person name="Rounsley S.D."/>
        </authorList>
    </citation>
    <scope>GENOME REANNOTATION</scope>
    <source>
        <strain evidence="4">RS</strain>
    </source>
</reference>